<evidence type="ECO:0000313" key="2">
    <source>
        <dbReference type="Proteomes" id="UP001152795"/>
    </source>
</evidence>
<sequence>MLSWTPNFVPSDRITSLDSIKNVIGEQFVTVKAKVHSLDSVKKITTKLNQTLNKQERILLDPSGQMKILLWQDQVNSIKEGETYIFKNLRVKDNQYKERYVNPPKDCNNYSVTVAESYQEKLPEAEVIPETLIVAQGNICGVSNIAKSKSCLLCGNRVIPKNDKITNCTKCRVTVKLQFIVSA</sequence>
<accession>A0A7D9EXQ5</accession>
<proteinExistence type="predicted"/>
<protein>
    <submittedName>
        <fullName evidence="1">Uncharacterized protein</fullName>
    </submittedName>
</protein>
<dbReference type="AlphaFoldDB" id="A0A7D9EXQ5"/>
<comment type="caution">
    <text evidence="1">The sequence shown here is derived from an EMBL/GenBank/DDBJ whole genome shotgun (WGS) entry which is preliminary data.</text>
</comment>
<organism evidence="1 2">
    <name type="scientific">Paramuricea clavata</name>
    <name type="common">Red gorgonian</name>
    <name type="synonym">Violescent sea-whip</name>
    <dbReference type="NCBI Taxonomy" id="317549"/>
    <lineage>
        <taxon>Eukaryota</taxon>
        <taxon>Metazoa</taxon>
        <taxon>Cnidaria</taxon>
        <taxon>Anthozoa</taxon>
        <taxon>Octocorallia</taxon>
        <taxon>Malacalcyonacea</taxon>
        <taxon>Plexauridae</taxon>
        <taxon>Paramuricea</taxon>
    </lineage>
</organism>
<dbReference type="Proteomes" id="UP001152795">
    <property type="component" value="Unassembled WGS sequence"/>
</dbReference>
<dbReference type="SUPFAM" id="SSF50249">
    <property type="entry name" value="Nucleic acid-binding proteins"/>
    <property type="match status" value="1"/>
</dbReference>
<reference evidence="1" key="1">
    <citation type="submission" date="2020-04" db="EMBL/GenBank/DDBJ databases">
        <authorList>
            <person name="Alioto T."/>
            <person name="Alioto T."/>
            <person name="Gomez Garrido J."/>
        </authorList>
    </citation>
    <scope>NUCLEOTIDE SEQUENCE</scope>
    <source>
        <strain evidence="1">A484AB</strain>
    </source>
</reference>
<dbReference type="OrthoDB" id="5988856at2759"/>
<name>A0A7D9EXQ5_PARCT</name>
<keyword evidence="2" id="KW-1185">Reference proteome</keyword>
<gene>
    <name evidence="1" type="ORF">PACLA_8A073238</name>
</gene>
<dbReference type="InterPro" id="IPR012340">
    <property type="entry name" value="NA-bd_OB-fold"/>
</dbReference>
<dbReference type="EMBL" id="CACRXK020009997">
    <property type="protein sequence ID" value="CAB4018425.1"/>
    <property type="molecule type" value="Genomic_DNA"/>
</dbReference>
<evidence type="ECO:0000313" key="1">
    <source>
        <dbReference type="EMBL" id="CAB4018425.1"/>
    </source>
</evidence>
<dbReference type="Gene3D" id="2.40.50.140">
    <property type="entry name" value="Nucleic acid-binding proteins"/>
    <property type="match status" value="1"/>
</dbReference>